<dbReference type="AlphaFoldDB" id="F1T9C3"/>
<evidence type="ECO:0000256" key="2">
    <source>
        <dbReference type="SAM" id="SignalP"/>
    </source>
</evidence>
<organism evidence="4 5">
    <name type="scientific">Ruminiclostridium papyrosolvens DSM 2782</name>
    <dbReference type="NCBI Taxonomy" id="588581"/>
    <lineage>
        <taxon>Bacteria</taxon>
        <taxon>Bacillati</taxon>
        <taxon>Bacillota</taxon>
        <taxon>Clostridia</taxon>
        <taxon>Eubacteriales</taxon>
        <taxon>Oscillospiraceae</taxon>
        <taxon>Ruminiclostridium</taxon>
    </lineage>
</organism>
<keyword evidence="1" id="KW-0677">Repeat</keyword>
<accession>F1T9C3</accession>
<dbReference type="Proteomes" id="UP000003860">
    <property type="component" value="Unassembled WGS sequence"/>
</dbReference>
<keyword evidence="2" id="KW-0732">Signal</keyword>
<keyword evidence="5" id="KW-1185">Reference proteome</keyword>
<feature type="signal peptide" evidence="2">
    <location>
        <begin position="1"/>
        <end position="26"/>
    </location>
</feature>
<dbReference type="PROSITE" id="PS51272">
    <property type="entry name" value="SLH"/>
    <property type="match status" value="2"/>
</dbReference>
<evidence type="ECO:0000256" key="1">
    <source>
        <dbReference type="ARBA" id="ARBA00022737"/>
    </source>
</evidence>
<dbReference type="InterPro" id="IPR001119">
    <property type="entry name" value="SLH_dom"/>
</dbReference>
<dbReference type="STRING" id="588581.Cpap_3534"/>
<feature type="domain" description="SLH" evidence="3">
    <location>
        <begin position="26"/>
        <end position="89"/>
    </location>
</feature>
<feature type="chain" id="PRO_5003272826" evidence="2">
    <location>
        <begin position="27"/>
        <end position="223"/>
    </location>
</feature>
<protein>
    <submittedName>
        <fullName evidence="4">S-layer domain-containing protein</fullName>
    </submittedName>
</protein>
<feature type="domain" description="SLH" evidence="3">
    <location>
        <begin position="157"/>
        <end position="220"/>
    </location>
</feature>
<comment type="caution">
    <text evidence="4">The sequence shown here is derived from an EMBL/GenBank/DDBJ whole genome shotgun (WGS) entry which is preliminary data.</text>
</comment>
<dbReference type="OrthoDB" id="1738667at2"/>
<evidence type="ECO:0000259" key="3">
    <source>
        <dbReference type="PROSITE" id="PS51272"/>
    </source>
</evidence>
<proteinExistence type="predicted"/>
<evidence type="ECO:0000313" key="4">
    <source>
        <dbReference type="EMBL" id="EGD49105.1"/>
    </source>
</evidence>
<sequence>MGFKSKLICVSVTAAMLLSMTVSSIAAVSGFNDLKEVEAKEKILALKDKGIVTGTGKGNFSPNTQVTAVQGVQLIVNAFNLNLNFVKFAKEPKATDYFIKADNNAWYAKGLIIAAVNSMQLPGDLEPTKKWTREEFTHWLIQTMENHYYLPTVKIAYREIADNKDITPEFEGQIQRAILYKVVSLDSKGQFKPKAEITRAEAAEEIFNALEYIDSHAVNKPQQ</sequence>
<name>F1T9C3_9FIRM</name>
<dbReference type="eggNOG" id="COG0823">
    <property type="taxonomic scope" value="Bacteria"/>
</dbReference>
<reference evidence="4" key="1">
    <citation type="submission" date="2009-07" db="EMBL/GenBank/DDBJ databases">
        <authorList>
            <consortium name="US DOE Joint Genome Institute (JGI-PGF)"/>
            <person name="Lucas S."/>
            <person name="Copeland A."/>
            <person name="Lapidus A."/>
            <person name="Glavina del Rio T."/>
            <person name="Tice H."/>
            <person name="Bruce D."/>
            <person name="Goodwin L."/>
            <person name="Pitluck S."/>
            <person name="Larimer F."/>
            <person name="Land M.L."/>
            <person name="Mouttaki H."/>
            <person name="He Z."/>
            <person name="Zhou J."/>
            <person name="Hemme C.L."/>
        </authorList>
    </citation>
    <scope>NUCLEOTIDE SEQUENCE</scope>
    <source>
        <strain evidence="4">DSM 2782</strain>
    </source>
</reference>
<gene>
    <name evidence="4" type="ORF">Cpap_3534</name>
</gene>
<reference evidence="4" key="2">
    <citation type="submission" date="2011-01" db="EMBL/GenBank/DDBJ databases">
        <title>The Non-contiguous Finished genome of Clostridium papyrosolvens.</title>
        <authorList>
            <person name="Lucas S."/>
            <person name="Copeland A."/>
            <person name="Lapidus A."/>
            <person name="Cheng J.-F."/>
            <person name="Goodwin L."/>
            <person name="Pitluck S."/>
            <person name="Misra M."/>
            <person name="Chertkov O."/>
            <person name="Detter J.C."/>
            <person name="Han C."/>
            <person name="Tapia R."/>
            <person name="Land M."/>
            <person name="Hauser L."/>
            <person name="Kyrpides N."/>
            <person name="Ivanova N."/>
            <person name="Pagani I."/>
            <person name="Mouttaki H."/>
            <person name="He Z."/>
            <person name="Zhou J."/>
            <person name="Hemme C.L."/>
            <person name="Woyke T."/>
        </authorList>
    </citation>
    <scope>NUCLEOTIDE SEQUENCE [LARGE SCALE GENOMIC DNA]</scope>
    <source>
        <strain evidence="4">DSM 2782</strain>
    </source>
</reference>
<evidence type="ECO:0000313" key="5">
    <source>
        <dbReference type="Proteomes" id="UP000003860"/>
    </source>
</evidence>
<dbReference type="RefSeq" id="WP_004617236.1">
    <property type="nucleotide sequence ID" value="NZ_ACXX02000002.1"/>
</dbReference>
<dbReference type="Pfam" id="PF00395">
    <property type="entry name" value="SLH"/>
    <property type="match status" value="2"/>
</dbReference>
<dbReference type="EMBL" id="ACXX02000002">
    <property type="protein sequence ID" value="EGD49105.1"/>
    <property type="molecule type" value="Genomic_DNA"/>
</dbReference>